<evidence type="ECO:0000313" key="3">
    <source>
        <dbReference type="EMBL" id="KKP87214.1"/>
    </source>
</evidence>
<name>A0A0G0CYY7_9BACT</name>
<evidence type="ECO:0000259" key="2">
    <source>
        <dbReference type="Pfam" id="PF02698"/>
    </source>
</evidence>
<dbReference type="Pfam" id="PF02698">
    <property type="entry name" value="DUF218"/>
    <property type="match status" value="1"/>
</dbReference>
<accession>A0A0G0CYY7</accession>
<dbReference type="PANTHER" id="PTHR30336:SF20">
    <property type="entry name" value="DUF218 DOMAIN-CONTAINING PROTEIN"/>
    <property type="match status" value="1"/>
</dbReference>
<feature type="transmembrane region" description="Helical" evidence="1">
    <location>
        <begin position="7"/>
        <end position="27"/>
    </location>
</feature>
<dbReference type="PANTHER" id="PTHR30336">
    <property type="entry name" value="INNER MEMBRANE PROTEIN, PROBABLE PERMEASE"/>
    <property type="match status" value="1"/>
</dbReference>
<comment type="caution">
    <text evidence="3">The sequence shown here is derived from an EMBL/GenBank/DDBJ whole genome shotgun (WGS) entry which is preliminary data.</text>
</comment>
<dbReference type="InterPro" id="IPR003848">
    <property type="entry name" value="DUF218"/>
</dbReference>
<evidence type="ECO:0000256" key="1">
    <source>
        <dbReference type="SAM" id="Phobius"/>
    </source>
</evidence>
<protein>
    <recommendedName>
        <fullName evidence="2">DUF218 domain-containing protein</fullName>
    </recommendedName>
</protein>
<reference evidence="3 4" key="1">
    <citation type="journal article" date="2015" name="Nature">
        <title>rRNA introns, odd ribosomes, and small enigmatic genomes across a large radiation of phyla.</title>
        <authorList>
            <person name="Brown C.T."/>
            <person name="Hug L.A."/>
            <person name="Thomas B.C."/>
            <person name="Sharon I."/>
            <person name="Castelle C.J."/>
            <person name="Singh A."/>
            <person name="Wilkins M.J."/>
            <person name="Williams K.H."/>
            <person name="Banfield J.F."/>
        </authorList>
    </citation>
    <scope>NUCLEOTIDE SEQUENCE [LARGE SCALE GENOMIC DNA]</scope>
</reference>
<dbReference type="Gene3D" id="3.40.50.620">
    <property type="entry name" value="HUPs"/>
    <property type="match status" value="1"/>
</dbReference>
<sequence>MKKLLRFFLFFSYLVFLAYFIILFYVGKNVYLDNKKKSDAILVLGAKAYKGSDYNPCLFARVEHAVDLYKQGFGKKIIMSGGNDIEDMVNEAKIMKKMAEELKVPSTAIILETKSSSSYENIFLSSKIMYLSGLKSLLIVTEPFHSPRAALIANKLHLDYTVSPTLTSQCWNRWKFGSRFFLREPFAIIYYFFKGRI</sequence>
<organism evidence="3 4">
    <name type="scientific">Candidatus Roizmanbacteria bacterium GW2011_GWA2_35_8</name>
    <dbReference type="NCBI Taxonomy" id="1618479"/>
    <lineage>
        <taxon>Bacteria</taxon>
        <taxon>Candidatus Roizmaniibacteriota</taxon>
    </lineage>
</organism>
<dbReference type="Proteomes" id="UP000034536">
    <property type="component" value="Unassembled WGS sequence"/>
</dbReference>
<evidence type="ECO:0000313" key="4">
    <source>
        <dbReference type="Proteomes" id="UP000034536"/>
    </source>
</evidence>
<dbReference type="AlphaFoldDB" id="A0A0G0CYY7"/>
<dbReference type="EMBL" id="LBQX01000004">
    <property type="protein sequence ID" value="KKP87214.1"/>
    <property type="molecule type" value="Genomic_DNA"/>
</dbReference>
<keyword evidence="1" id="KW-1133">Transmembrane helix</keyword>
<keyword evidence="1" id="KW-0472">Membrane</keyword>
<keyword evidence="1" id="KW-0812">Transmembrane</keyword>
<gene>
    <name evidence="3" type="ORF">UR89_C0004G0003</name>
</gene>
<proteinExistence type="predicted"/>
<feature type="domain" description="DUF218" evidence="2">
    <location>
        <begin position="39"/>
        <end position="170"/>
    </location>
</feature>
<dbReference type="GO" id="GO:0005886">
    <property type="term" value="C:plasma membrane"/>
    <property type="evidence" value="ECO:0007669"/>
    <property type="project" value="TreeGrafter"/>
</dbReference>
<dbReference type="CDD" id="cd06259">
    <property type="entry name" value="YdcF-like"/>
    <property type="match status" value="1"/>
</dbReference>
<dbReference type="InterPro" id="IPR051599">
    <property type="entry name" value="Cell_Envelope_Assoc"/>
</dbReference>
<dbReference type="InterPro" id="IPR014729">
    <property type="entry name" value="Rossmann-like_a/b/a_fold"/>
</dbReference>